<dbReference type="InterPro" id="IPR011701">
    <property type="entry name" value="MFS"/>
</dbReference>
<keyword evidence="9" id="KW-1185">Reference proteome</keyword>
<name>A0AAV9MRH7_9EURO</name>
<dbReference type="GO" id="GO:0022857">
    <property type="term" value="F:transmembrane transporter activity"/>
    <property type="evidence" value="ECO:0007669"/>
    <property type="project" value="InterPro"/>
</dbReference>
<feature type="transmembrane region" description="Helical" evidence="6">
    <location>
        <begin position="160"/>
        <end position="177"/>
    </location>
</feature>
<feature type="transmembrane region" description="Helical" evidence="6">
    <location>
        <begin position="503"/>
        <end position="527"/>
    </location>
</feature>
<dbReference type="Gene3D" id="1.20.1250.20">
    <property type="entry name" value="MFS general substrate transporter like domains"/>
    <property type="match status" value="1"/>
</dbReference>
<feature type="domain" description="Major facilitator superfamily (MFS) profile" evidence="7">
    <location>
        <begin position="88"/>
        <end position="556"/>
    </location>
</feature>
<organism evidence="8 9">
    <name type="scientific">Exophiala bonariae</name>
    <dbReference type="NCBI Taxonomy" id="1690606"/>
    <lineage>
        <taxon>Eukaryota</taxon>
        <taxon>Fungi</taxon>
        <taxon>Dikarya</taxon>
        <taxon>Ascomycota</taxon>
        <taxon>Pezizomycotina</taxon>
        <taxon>Eurotiomycetes</taxon>
        <taxon>Chaetothyriomycetidae</taxon>
        <taxon>Chaetothyriales</taxon>
        <taxon>Herpotrichiellaceae</taxon>
        <taxon>Exophiala</taxon>
    </lineage>
</organism>
<feature type="transmembrane region" description="Helical" evidence="6">
    <location>
        <begin position="533"/>
        <end position="555"/>
    </location>
</feature>
<comment type="caution">
    <text evidence="8">The sequence shown here is derived from an EMBL/GenBank/DDBJ whole genome shotgun (WGS) entry which is preliminary data.</text>
</comment>
<feature type="transmembrane region" description="Helical" evidence="6">
    <location>
        <begin position="350"/>
        <end position="375"/>
    </location>
</feature>
<dbReference type="Pfam" id="PF07690">
    <property type="entry name" value="MFS_1"/>
    <property type="match status" value="1"/>
</dbReference>
<evidence type="ECO:0000256" key="5">
    <source>
        <dbReference type="SAM" id="MobiDB-lite"/>
    </source>
</evidence>
<keyword evidence="2 6" id="KW-0812">Transmembrane</keyword>
<accession>A0AAV9MRH7</accession>
<evidence type="ECO:0000256" key="2">
    <source>
        <dbReference type="ARBA" id="ARBA00022692"/>
    </source>
</evidence>
<proteinExistence type="predicted"/>
<reference evidence="8 9" key="1">
    <citation type="submission" date="2023-08" db="EMBL/GenBank/DDBJ databases">
        <title>Black Yeasts Isolated from many extreme environments.</title>
        <authorList>
            <person name="Coleine C."/>
            <person name="Stajich J.E."/>
            <person name="Selbmann L."/>
        </authorList>
    </citation>
    <scope>NUCLEOTIDE SEQUENCE [LARGE SCALE GENOMIC DNA]</scope>
    <source>
        <strain evidence="8 9">CCFEE 5792</strain>
    </source>
</reference>
<evidence type="ECO:0000256" key="4">
    <source>
        <dbReference type="ARBA" id="ARBA00023136"/>
    </source>
</evidence>
<sequence length="581" mass="64028">MASEGITFERNSAQNAVDAEGLQQKGDEEAAARHRPDRDGILDSLKAPGTVLLEDIRRLADVEHGADGVIVLQPQPSSDPNDPLNWSMGRKVLNFALVSSYNLWIFTILDIATVAWSVLVEELGVTYSQLNDAFASNLAGLAVGCLLFIPFALKFGRRPVYLLSTFIIFITAIWQAVQSNLANIIANQVVSGLAGAVSETLLTVTIGDIFFTHQRGKATAVGTFFVLVGSFLAPVAAGYIVDGQGWRWMYWWCAIFLGINTLAFMFFFEETKFIIPTIGISPISDGHHRVSDRDKLEQKDTLHSTVSAPQVLHHGINRSIPLKSYRQRLPFYTSTPGGWLKFVRHVYQPLLLLGMFPAIAYGAVQYGCLLCWFSIVVTTQANYFILEPYNFGPIQIGLLNLPPFIGSLVGCVWCGPISDWSIVYFAKRNKGIFEPEMRLYIAVVPAILGPIGIFTYGYGTAAGMPWIIPCVGTAFYGFGISAIGGLTLTFVLDSYKEIVADALVAVAFVRNGLSMVVVFVLTPWIAGMGFRNSFTLIGCLALFINLLCLPMIYFGKRWRVACAERYETMIGLQFNTRSHAI</sequence>
<evidence type="ECO:0000256" key="1">
    <source>
        <dbReference type="ARBA" id="ARBA00004141"/>
    </source>
</evidence>
<dbReference type="GeneID" id="89980097"/>
<feature type="transmembrane region" description="Helical" evidence="6">
    <location>
        <begin position="404"/>
        <end position="426"/>
    </location>
</feature>
<dbReference type="SUPFAM" id="SSF103473">
    <property type="entry name" value="MFS general substrate transporter"/>
    <property type="match status" value="1"/>
</dbReference>
<feature type="transmembrane region" description="Helical" evidence="6">
    <location>
        <begin position="438"/>
        <end position="458"/>
    </location>
</feature>
<feature type="transmembrane region" description="Helical" evidence="6">
    <location>
        <begin position="189"/>
        <end position="211"/>
    </location>
</feature>
<dbReference type="EMBL" id="JAVRRD010000062">
    <property type="protein sequence ID" value="KAK5043479.1"/>
    <property type="molecule type" value="Genomic_DNA"/>
</dbReference>
<dbReference type="PANTHER" id="PTHR23502">
    <property type="entry name" value="MAJOR FACILITATOR SUPERFAMILY"/>
    <property type="match status" value="1"/>
</dbReference>
<dbReference type="GO" id="GO:0005886">
    <property type="term" value="C:plasma membrane"/>
    <property type="evidence" value="ECO:0007669"/>
    <property type="project" value="TreeGrafter"/>
</dbReference>
<feature type="compositionally biased region" description="Basic and acidic residues" evidence="5">
    <location>
        <begin position="25"/>
        <end position="41"/>
    </location>
</feature>
<keyword evidence="3 6" id="KW-1133">Transmembrane helix</keyword>
<gene>
    <name evidence="8" type="ORF">LTR84_011948</name>
</gene>
<evidence type="ECO:0000256" key="3">
    <source>
        <dbReference type="ARBA" id="ARBA00022989"/>
    </source>
</evidence>
<dbReference type="PROSITE" id="PS50850">
    <property type="entry name" value="MFS"/>
    <property type="match status" value="1"/>
</dbReference>
<feature type="transmembrane region" description="Helical" evidence="6">
    <location>
        <begin position="464"/>
        <end position="491"/>
    </location>
</feature>
<feature type="transmembrane region" description="Helical" evidence="6">
    <location>
        <begin position="134"/>
        <end position="153"/>
    </location>
</feature>
<keyword evidence="4 6" id="KW-0472">Membrane</keyword>
<dbReference type="InterPro" id="IPR036259">
    <property type="entry name" value="MFS_trans_sf"/>
</dbReference>
<comment type="subcellular location">
    <subcellularLocation>
        <location evidence="1">Membrane</location>
        <topology evidence="1">Multi-pass membrane protein</topology>
    </subcellularLocation>
</comment>
<evidence type="ECO:0000313" key="8">
    <source>
        <dbReference type="EMBL" id="KAK5043479.1"/>
    </source>
</evidence>
<evidence type="ECO:0000313" key="9">
    <source>
        <dbReference type="Proteomes" id="UP001358417"/>
    </source>
</evidence>
<feature type="transmembrane region" description="Helical" evidence="6">
    <location>
        <begin position="218"/>
        <end position="237"/>
    </location>
</feature>
<evidence type="ECO:0000259" key="7">
    <source>
        <dbReference type="PROSITE" id="PS50850"/>
    </source>
</evidence>
<protein>
    <recommendedName>
        <fullName evidence="7">Major facilitator superfamily (MFS) profile domain-containing protein</fullName>
    </recommendedName>
</protein>
<dbReference type="InterPro" id="IPR020846">
    <property type="entry name" value="MFS_dom"/>
</dbReference>
<feature type="transmembrane region" description="Helical" evidence="6">
    <location>
        <begin position="249"/>
        <end position="268"/>
    </location>
</feature>
<dbReference type="AlphaFoldDB" id="A0AAV9MRH7"/>
<dbReference type="RefSeq" id="XP_064699868.1">
    <property type="nucleotide sequence ID" value="XM_064855475.1"/>
</dbReference>
<evidence type="ECO:0000256" key="6">
    <source>
        <dbReference type="SAM" id="Phobius"/>
    </source>
</evidence>
<dbReference type="Proteomes" id="UP001358417">
    <property type="component" value="Unassembled WGS sequence"/>
</dbReference>
<feature type="transmembrane region" description="Helical" evidence="6">
    <location>
        <begin position="92"/>
        <end position="119"/>
    </location>
</feature>
<feature type="region of interest" description="Disordered" evidence="5">
    <location>
        <begin position="1"/>
        <end position="42"/>
    </location>
</feature>
<dbReference type="PANTHER" id="PTHR23502:SF50">
    <property type="entry name" value="TRANSPORTER, PUTATIVE (AFU_ORTHOLOGUE AFUA_5G00430)-RELATED"/>
    <property type="match status" value="1"/>
</dbReference>